<dbReference type="Proteomes" id="UP001189429">
    <property type="component" value="Unassembled WGS sequence"/>
</dbReference>
<feature type="region of interest" description="Disordered" evidence="1">
    <location>
        <begin position="88"/>
        <end position="107"/>
    </location>
</feature>
<feature type="region of interest" description="Disordered" evidence="1">
    <location>
        <begin position="1"/>
        <end position="23"/>
    </location>
</feature>
<accession>A0ABN9TC90</accession>
<reference evidence="2" key="1">
    <citation type="submission" date="2023-10" db="EMBL/GenBank/DDBJ databases">
        <authorList>
            <person name="Chen Y."/>
            <person name="Shah S."/>
            <person name="Dougan E. K."/>
            <person name="Thang M."/>
            <person name="Chan C."/>
        </authorList>
    </citation>
    <scope>NUCLEOTIDE SEQUENCE [LARGE SCALE GENOMIC DNA]</scope>
</reference>
<sequence length="107" mass="10997">MSLRQRVAGFGPPPTMKSGVRTTTPLSALPRLSLSRPVTSICMLQPARNPPGRVLFGKAQGTPRTPPASADPAATSEPASSARIAAIGRRAGPLEGPRTGAGAQRKC</sequence>
<feature type="region of interest" description="Disordered" evidence="1">
    <location>
        <begin position="45"/>
        <end position="82"/>
    </location>
</feature>
<dbReference type="EMBL" id="CAUYUJ010014566">
    <property type="protein sequence ID" value="CAK0843288.1"/>
    <property type="molecule type" value="Genomic_DNA"/>
</dbReference>
<feature type="compositionally biased region" description="Low complexity" evidence="1">
    <location>
        <begin position="67"/>
        <end position="82"/>
    </location>
</feature>
<protein>
    <submittedName>
        <fullName evidence="2">Uncharacterized protein</fullName>
    </submittedName>
</protein>
<comment type="caution">
    <text evidence="2">The sequence shown here is derived from an EMBL/GenBank/DDBJ whole genome shotgun (WGS) entry which is preliminary data.</text>
</comment>
<keyword evidence="3" id="KW-1185">Reference proteome</keyword>
<evidence type="ECO:0000313" key="3">
    <source>
        <dbReference type="Proteomes" id="UP001189429"/>
    </source>
</evidence>
<evidence type="ECO:0000256" key="1">
    <source>
        <dbReference type="SAM" id="MobiDB-lite"/>
    </source>
</evidence>
<proteinExistence type="predicted"/>
<name>A0ABN9TC90_9DINO</name>
<organism evidence="2 3">
    <name type="scientific">Prorocentrum cordatum</name>
    <dbReference type="NCBI Taxonomy" id="2364126"/>
    <lineage>
        <taxon>Eukaryota</taxon>
        <taxon>Sar</taxon>
        <taxon>Alveolata</taxon>
        <taxon>Dinophyceae</taxon>
        <taxon>Prorocentrales</taxon>
        <taxon>Prorocentraceae</taxon>
        <taxon>Prorocentrum</taxon>
    </lineage>
</organism>
<evidence type="ECO:0000313" key="2">
    <source>
        <dbReference type="EMBL" id="CAK0843288.1"/>
    </source>
</evidence>
<gene>
    <name evidence="2" type="ORF">PCOR1329_LOCUS37677</name>
</gene>